<dbReference type="GO" id="GO:0015031">
    <property type="term" value="P:protein transport"/>
    <property type="evidence" value="ECO:0007669"/>
    <property type="project" value="UniProtKB-KW"/>
</dbReference>
<evidence type="ECO:0000313" key="13">
    <source>
        <dbReference type="EMBL" id="KDC49165.1"/>
    </source>
</evidence>
<keyword evidence="3" id="KW-0813">Transport</keyword>
<keyword evidence="8 11" id="KW-1133">Transmembrane helix</keyword>
<dbReference type="Gene3D" id="3.30.1150.10">
    <property type="match status" value="1"/>
</dbReference>
<evidence type="ECO:0000256" key="4">
    <source>
        <dbReference type="ARBA" id="ARBA00022475"/>
    </source>
</evidence>
<dbReference type="AlphaFoldDB" id="A0ABD3Y572"/>
<evidence type="ECO:0000313" key="14">
    <source>
        <dbReference type="Proteomes" id="UP000027154"/>
    </source>
</evidence>
<evidence type="ECO:0000256" key="6">
    <source>
        <dbReference type="ARBA" id="ARBA00022692"/>
    </source>
</evidence>
<gene>
    <name evidence="13" type="ORF">DC53_17875</name>
</gene>
<dbReference type="EMBL" id="JJNZ01000070">
    <property type="protein sequence ID" value="KDC49165.1"/>
    <property type="molecule type" value="Genomic_DNA"/>
</dbReference>
<dbReference type="Proteomes" id="UP000027154">
    <property type="component" value="Unassembled WGS sequence"/>
</dbReference>
<evidence type="ECO:0000256" key="7">
    <source>
        <dbReference type="ARBA" id="ARBA00022927"/>
    </source>
</evidence>
<keyword evidence="7" id="KW-0653">Protein transport</keyword>
<dbReference type="InterPro" id="IPR006260">
    <property type="entry name" value="TonB/TolA_C"/>
</dbReference>
<evidence type="ECO:0000256" key="2">
    <source>
        <dbReference type="ARBA" id="ARBA00006555"/>
    </source>
</evidence>
<dbReference type="GO" id="GO:0005886">
    <property type="term" value="C:plasma membrane"/>
    <property type="evidence" value="ECO:0007669"/>
    <property type="project" value="UniProtKB-SubCell"/>
</dbReference>
<keyword evidence="9 11" id="KW-0472">Membrane</keyword>
<sequence length="279" mass="30281">MSMFAGTTKKASRLVSWQVITAILGAVILHLAIASYFLLPKERNNNVPIQASPQVFEVSVVAAPKSEQSALPVGPKQQESAPMKQQRSEPETTKIEPLVKPIIESKSDFTIKDKPIKPALSKPLKKTAEKKTDVAPKSQPNNTAATGASEQYVEQTSAPAALPVKEAKVASGPVKGALSEQESSAKQLWQSALQVHLERKKRYPRMAKLRGQQGIPWVSFTMDREGNVLDIALFKPSGIAALDQEVIELVRRAEPLPAPPKTVTGNPISMAVPVAFFIH</sequence>
<evidence type="ECO:0000256" key="3">
    <source>
        <dbReference type="ARBA" id="ARBA00022448"/>
    </source>
</evidence>
<comment type="subcellular location">
    <subcellularLocation>
        <location evidence="1">Cell inner membrane</location>
        <topology evidence="1">Single-pass membrane protein</topology>
        <orientation evidence="1">Periplasmic side</orientation>
    </subcellularLocation>
</comment>
<evidence type="ECO:0000256" key="11">
    <source>
        <dbReference type="SAM" id="Phobius"/>
    </source>
</evidence>
<organism evidence="13 14">
    <name type="scientific">Pseudoalteromonas fuliginea</name>
    <dbReference type="NCBI Taxonomy" id="1872678"/>
    <lineage>
        <taxon>Bacteria</taxon>
        <taxon>Pseudomonadati</taxon>
        <taxon>Pseudomonadota</taxon>
        <taxon>Gammaproteobacteria</taxon>
        <taxon>Alteromonadales</taxon>
        <taxon>Pseudoalteromonadaceae</taxon>
        <taxon>Pseudoalteromonas</taxon>
    </lineage>
</organism>
<proteinExistence type="inferred from homology"/>
<dbReference type="InterPro" id="IPR037682">
    <property type="entry name" value="TonB_C"/>
</dbReference>
<dbReference type="InterPro" id="IPR051045">
    <property type="entry name" value="TonB-dependent_transducer"/>
</dbReference>
<evidence type="ECO:0000256" key="10">
    <source>
        <dbReference type="SAM" id="MobiDB-lite"/>
    </source>
</evidence>
<dbReference type="SUPFAM" id="SSF74653">
    <property type="entry name" value="TolA/TonB C-terminal domain"/>
    <property type="match status" value="1"/>
</dbReference>
<protein>
    <recommendedName>
        <fullName evidence="12">TonB C-terminal domain-containing protein</fullName>
    </recommendedName>
</protein>
<feature type="compositionally biased region" description="Polar residues" evidence="10">
    <location>
        <begin position="138"/>
        <end position="158"/>
    </location>
</feature>
<evidence type="ECO:0000256" key="5">
    <source>
        <dbReference type="ARBA" id="ARBA00022519"/>
    </source>
</evidence>
<evidence type="ECO:0000256" key="1">
    <source>
        <dbReference type="ARBA" id="ARBA00004383"/>
    </source>
</evidence>
<feature type="region of interest" description="Disordered" evidence="10">
    <location>
        <begin position="114"/>
        <end position="159"/>
    </location>
</feature>
<keyword evidence="5" id="KW-0997">Cell inner membrane</keyword>
<dbReference type="Pfam" id="PF03544">
    <property type="entry name" value="TonB_C"/>
    <property type="match status" value="1"/>
</dbReference>
<keyword evidence="6 11" id="KW-0812">Transmembrane</keyword>
<name>A0ABD3Y572_9GAMM</name>
<reference evidence="13 14" key="1">
    <citation type="submission" date="2014-04" db="EMBL/GenBank/DDBJ databases">
        <title>Pseudoalteromonas galatheae sp. nov., isolated from a deep-sea polychaete near Canal Concepcion, Chile.</title>
        <authorList>
            <person name="Machado H.R."/>
            <person name="Gram L."/>
            <person name="Vynne N.G."/>
        </authorList>
    </citation>
    <scope>NUCLEOTIDE SEQUENCE [LARGE SCALE GENOMIC DNA]</scope>
    <source>
        <strain evidence="13 14">KMM216</strain>
    </source>
</reference>
<evidence type="ECO:0000256" key="9">
    <source>
        <dbReference type="ARBA" id="ARBA00023136"/>
    </source>
</evidence>
<dbReference type="NCBIfam" id="TIGR01352">
    <property type="entry name" value="tonB_Cterm"/>
    <property type="match status" value="1"/>
</dbReference>
<feature type="region of interest" description="Disordered" evidence="10">
    <location>
        <begin position="67"/>
        <end position="99"/>
    </location>
</feature>
<evidence type="ECO:0000256" key="8">
    <source>
        <dbReference type="ARBA" id="ARBA00022989"/>
    </source>
</evidence>
<feature type="domain" description="TonB C-terminal" evidence="12">
    <location>
        <begin position="188"/>
        <end position="279"/>
    </location>
</feature>
<keyword evidence="4" id="KW-1003">Cell membrane</keyword>
<accession>A0ABD3Y572</accession>
<evidence type="ECO:0000259" key="12">
    <source>
        <dbReference type="PROSITE" id="PS52015"/>
    </source>
</evidence>
<comment type="similarity">
    <text evidence="2">Belongs to the TonB family.</text>
</comment>
<dbReference type="PANTHER" id="PTHR33446">
    <property type="entry name" value="PROTEIN TONB-RELATED"/>
    <property type="match status" value="1"/>
</dbReference>
<feature type="transmembrane region" description="Helical" evidence="11">
    <location>
        <begin position="15"/>
        <end position="39"/>
    </location>
</feature>
<dbReference type="PROSITE" id="PS52015">
    <property type="entry name" value="TONB_CTD"/>
    <property type="match status" value="1"/>
</dbReference>
<comment type="caution">
    <text evidence="13">The sequence shown here is derived from an EMBL/GenBank/DDBJ whole genome shotgun (WGS) entry which is preliminary data.</text>
</comment>
<dbReference type="PANTHER" id="PTHR33446:SF2">
    <property type="entry name" value="PROTEIN TONB"/>
    <property type="match status" value="1"/>
</dbReference>